<feature type="transmembrane region" description="Helical" evidence="7">
    <location>
        <begin position="54"/>
        <end position="76"/>
    </location>
</feature>
<keyword evidence="3" id="KW-1003">Cell membrane</keyword>
<organism evidence="8 9">
    <name type="scientific">Tomitella fengzijianii</name>
    <dbReference type="NCBI Taxonomy" id="2597660"/>
    <lineage>
        <taxon>Bacteria</taxon>
        <taxon>Bacillati</taxon>
        <taxon>Actinomycetota</taxon>
        <taxon>Actinomycetes</taxon>
        <taxon>Mycobacteriales</taxon>
        <taxon>Tomitella</taxon>
    </lineage>
</organism>
<evidence type="ECO:0000256" key="4">
    <source>
        <dbReference type="ARBA" id="ARBA00022692"/>
    </source>
</evidence>
<dbReference type="Pfam" id="PF07681">
    <property type="entry name" value="DoxX"/>
    <property type="match status" value="1"/>
</dbReference>
<dbReference type="PANTHER" id="PTHR33452">
    <property type="entry name" value="OXIDOREDUCTASE CATD-RELATED"/>
    <property type="match status" value="1"/>
</dbReference>
<feature type="transmembrane region" description="Helical" evidence="7">
    <location>
        <begin position="83"/>
        <end position="103"/>
    </location>
</feature>
<dbReference type="PANTHER" id="PTHR33452:SF1">
    <property type="entry name" value="INNER MEMBRANE PROTEIN YPHA-RELATED"/>
    <property type="match status" value="1"/>
</dbReference>
<dbReference type="InterPro" id="IPR051907">
    <property type="entry name" value="DoxX-like_oxidoreductase"/>
</dbReference>
<evidence type="ECO:0000256" key="5">
    <source>
        <dbReference type="ARBA" id="ARBA00022989"/>
    </source>
</evidence>
<sequence>MNRSAGHIRSLGLLLARVGIGAVFLAHGLQKLNTWGHAGTAAAFDAMGAPLPDVTAFLATWVEILGGAALIAGLLVPLAGVLLAVDMIGAVFIAHIDSGIWVGDGGYELALALGAGALGLAAAGAGRLSLDALAAPRMGRKLRFAASPA</sequence>
<evidence type="ECO:0000313" key="9">
    <source>
        <dbReference type="Proteomes" id="UP000317344"/>
    </source>
</evidence>
<reference evidence="8 9" key="1">
    <citation type="submission" date="2019-07" db="EMBL/GenBank/DDBJ databases">
        <title>Tomitella cavernea sp. nov., an actinomycete isolated from soil.</title>
        <authorList>
            <person name="Cheng J."/>
        </authorList>
    </citation>
    <scope>NUCLEOTIDE SEQUENCE [LARGE SCALE GENOMIC DNA]</scope>
    <source>
        <strain evidence="8 9">HY188</strain>
    </source>
</reference>
<comment type="subcellular location">
    <subcellularLocation>
        <location evidence="1">Cell membrane</location>
        <topology evidence="1">Multi-pass membrane protein</topology>
    </subcellularLocation>
</comment>
<keyword evidence="4 7" id="KW-0812">Transmembrane</keyword>
<feature type="transmembrane region" description="Helical" evidence="7">
    <location>
        <begin position="109"/>
        <end position="130"/>
    </location>
</feature>
<evidence type="ECO:0000313" key="8">
    <source>
        <dbReference type="EMBL" id="QDQ96376.1"/>
    </source>
</evidence>
<dbReference type="Proteomes" id="UP000317344">
    <property type="component" value="Chromosome"/>
</dbReference>
<comment type="similarity">
    <text evidence="2">Belongs to the DoxX family.</text>
</comment>
<gene>
    <name evidence="8" type="ORF">FO059_02195</name>
</gene>
<dbReference type="RefSeq" id="WP_143905988.1">
    <property type="nucleotide sequence ID" value="NZ_CP041765.1"/>
</dbReference>
<evidence type="ECO:0000256" key="6">
    <source>
        <dbReference type="ARBA" id="ARBA00023136"/>
    </source>
</evidence>
<evidence type="ECO:0000256" key="7">
    <source>
        <dbReference type="SAM" id="Phobius"/>
    </source>
</evidence>
<feature type="transmembrane region" description="Helical" evidence="7">
    <location>
        <begin position="12"/>
        <end position="29"/>
    </location>
</feature>
<dbReference type="AlphaFoldDB" id="A0A516WZU2"/>
<proteinExistence type="inferred from homology"/>
<dbReference type="KEGG" id="toy:FO059_02195"/>
<evidence type="ECO:0000256" key="3">
    <source>
        <dbReference type="ARBA" id="ARBA00022475"/>
    </source>
</evidence>
<accession>A0A516WZU2</accession>
<dbReference type="GO" id="GO:0005886">
    <property type="term" value="C:plasma membrane"/>
    <property type="evidence" value="ECO:0007669"/>
    <property type="project" value="UniProtKB-SubCell"/>
</dbReference>
<keyword evidence="5 7" id="KW-1133">Transmembrane helix</keyword>
<keyword evidence="9" id="KW-1185">Reference proteome</keyword>
<dbReference type="OrthoDB" id="1122432at2"/>
<keyword evidence="6 7" id="KW-0472">Membrane</keyword>
<reference evidence="8 9" key="2">
    <citation type="submission" date="2019-07" db="EMBL/GenBank/DDBJ databases">
        <authorList>
            <person name="Huang Y."/>
        </authorList>
    </citation>
    <scope>NUCLEOTIDE SEQUENCE [LARGE SCALE GENOMIC DNA]</scope>
    <source>
        <strain evidence="8 9">HY188</strain>
    </source>
</reference>
<evidence type="ECO:0000256" key="2">
    <source>
        <dbReference type="ARBA" id="ARBA00006679"/>
    </source>
</evidence>
<evidence type="ECO:0000256" key="1">
    <source>
        <dbReference type="ARBA" id="ARBA00004651"/>
    </source>
</evidence>
<dbReference type="InterPro" id="IPR032808">
    <property type="entry name" value="DoxX"/>
</dbReference>
<name>A0A516WZU2_9ACTN</name>
<dbReference type="EMBL" id="CP041765">
    <property type="protein sequence ID" value="QDQ96376.1"/>
    <property type="molecule type" value="Genomic_DNA"/>
</dbReference>
<protein>
    <submittedName>
        <fullName evidence="8">DoxX family protein</fullName>
    </submittedName>
</protein>